<reference evidence="1 2" key="1">
    <citation type="submission" date="2019-03" db="EMBL/GenBank/DDBJ databases">
        <title>Complete Genome Sequence of Paraburkholderia dipogonis ICMP 19430T, a Nitrogen-fixing Symbiont of the South African Invasive Legume Dipogon lignosus in New Zealand.</title>
        <authorList>
            <person name="De Meyer S.E."/>
        </authorList>
    </citation>
    <scope>NUCLEOTIDE SEQUENCE [LARGE SCALE GENOMIC DNA]</scope>
    <source>
        <strain evidence="1 2">ICMP 19430</strain>
    </source>
</reference>
<organism evidence="1 2">
    <name type="scientific">Paraburkholderia dipogonis</name>
    <dbReference type="NCBI Taxonomy" id="1211383"/>
    <lineage>
        <taxon>Bacteria</taxon>
        <taxon>Pseudomonadati</taxon>
        <taxon>Pseudomonadota</taxon>
        <taxon>Betaproteobacteria</taxon>
        <taxon>Burkholderiales</taxon>
        <taxon>Burkholderiaceae</taxon>
        <taxon>Paraburkholderia</taxon>
    </lineage>
</organism>
<evidence type="ECO:0000313" key="1">
    <source>
        <dbReference type="EMBL" id="TFE36403.1"/>
    </source>
</evidence>
<gene>
    <name evidence="1" type="ORF">E2553_42310</name>
</gene>
<dbReference type="Proteomes" id="UP000297385">
    <property type="component" value="Unassembled WGS sequence"/>
</dbReference>
<evidence type="ECO:0000313" key="2">
    <source>
        <dbReference type="Proteomes" id="UP000297385"/>
    </source>
</evidence>
<dbReference type="EMBL" id="SNVI01000008">
    <property type="protein sequence ID" value="TFE36403.1"/>
    <property type="molecule type" value="Genomic_DNA"/>
</dbReference>
<dbReference type="AlphaFoldDB" id="A0A4Y8MG80"/>
<comment type="caution">
    <text evidence="1">The sequence shown here is derived from an EMBL/GenBank/DDBJ whole genome shotgun (WGS) entry which is preliminary data.</text>
</comment>
<proteinExistence type="predicted"/>
<protein>
    <submittedName>
        <fullName evidence="1">Uncharacterized protein</fullName>
    </submittedName>
</protein>
<accession>A0A4Y8MG80</accession>
<sequence>MNRILNLNFQASAELVACLVASQLEMRQKTGQWLKATQLVKSARLWSRLNGRHADWRQRVTPACRARHLAERLKRTPQQTCDARTLARRYFGGVRLDLRSKAVSEILVTSAANSPRDIVLHGEGCW</sequence>
<name>A0A4Y8MG80_9BURK</name>